<evidence type="ECO:0000313" key="17">
    <source>
        <dbReference type="Proteomes" id="UP000017836"/>
    </source>
</evidence>
<protein>
    <recommendedName>
        <fullName evidence="3">non-specific serine/threonine protein kinase</fullName>
        <ecNumber evidence="3">2.7.11.1</ecNumber>
    </recommendedName>
</protein>
<keyword evidence="4" id="KW-1003">Cell membrane</keyword>
<name>W1NDU5_AMBTC</name>
<dbReference type="GO" id="GO:0005524">
    <property type="term" value="F:ATP binding"/>
    <property type="evidence" value="ECO:0007669"/>
    <property type="project" value="UniProtKB-UniRule"/>
</dbReference>
<keyword evidence="17" id="KW-1185">Reference proteome</keyword>
<evidence type="ECO:0000256" key="12">
    <source>
        <dbReference type="PROSITE-ProRule" id="PRU10141"/>
    </source>
</evidence>
<evidence type="ECO:0000256" key="3">
    <source>
        <dbReference type="ARBA" id="ARBA00012513"/>
    </source>
</evidence>
<dbReference type="FunFam" id="1.10.510.10:FF:000032">
    <property type="entry name" value="Serine/threonine-protein kinase PBS1"/>
    <property type="match status" value="1"/>
</dbReference>
<proteinExistence type="inferred from homology"/>
<reference evidence="17" key="1">
    <citation type="journal article" date="2013" name="Science">
        <title>The Amborella genome and the evolution of flowering plants.</title>
        <authorList>
            <consortium name="Amborella Genome Project"/>
        </authorList>
    </citation>
    <scope>NUCLEOTIDE SEQUENCE [LARGE SCALE GENOMIC DNA]</scope>
</reference>
<dbReference type="PROSITE" id="PS00107">
    <property type="entry name" value="PROTEIN_KINASE_ATP"/>
    <property type="match status" value="1"/>
</dbReference>
<evidence type="ECO:0000256" key="1">
    <source>
        <dbReference type="ARBA" id="ARBA00004236"/>
    </source>
</evidence>
<feature type="domain" description="Protein kinase" evidence="15">
    <location>
        <begin position="84"/>
        <end position="366"/>
    </location>
</feature>
<keyword evidence="8" id="KW-0418">Kinase</keyword>
<dbReference type="HOGENOM" id="CLU_000288_21_1_1"/>
<evidence type="ECO:0000256" key="7">
    <source>
        <dbReference type="ARBA" id="ARBA00022741"/>
    </source>
</evidence>
<keyword evidence="7 12" id="KW-0547">Nucleotide-binding</keyword>
<accession>W1NDU5</accession>
<feature type="region of interest" description="Disordered" evidence="14">
    <location>
        <begin position="28"/>
        <end position="52"/>
    </location>
</feature>
<feature type="compositionally biased region" description="Basic and acidic residues" evidence="14">
    <location>
        <begin position="30"/>
        <end position="52"/>
    </location>
</feature>
<dbReference type="SUPFAM" id="SSF56112">
    <property type="entry name" value="Protein kinase-like (PK-like)"/>
    <property type="match status" value="1"/>
</dbReference>
<dbReference type="InterPro" id="IPR001245">
    <property type="entry name" value="Ser-Thr/Tyr_kinase_cat_dom"/>
</dbReference>
<dbReference type="InterPro" id="IPR000719">
    <property type="entry name" value="Prot_kinase_dom"/>
</dbReference>
<keyword evidence="10" id="KW-0472">Membrane</keyword>
<evidence type="ECO:0000256" key="4">
    <source>
        <dbReference type="ARBA" id="ARBA00022475"/>
    </source>
</evidence>
<keyword evidence="9 12" id="KW-0067">ATP-binding</keyword>
<comment type="subcellular location">
    <subcellularLocation>
        <location evidence="1">Cell membrane</location>
    </subcellularLocation>
</comment>
<gene>
    <name evidence="16" type="ORF">AMTR_s00004p00068890</name>
</gene>
<dbReference type="FunFam" id="3.30.200.20:FF:000228">
    <property type="entry name" value="Serine/threonine-protein kinase BIK1"/>
    <property type="match status" value="1"/>
</dbReference>
<dbReference type="EMBL" id="KI397628">
    <property type="protein sequence ID" value="ERM93536.1"/>
    <property type="molecule type" value="Genomic_DNA"/>
</dbReference>
<dbReference type="PROSITE" id="PS00108">
    <property type="entry name" value="PROTEIN_KINASE_ST"/>
    <property type="match status" value="1"/>
</dbReference>
<keyword evidence="6" id="KW-0808">Transferase</keyword>
<sequence length="374" mass="42206">MDFLFGPLFLSLKLKDYALTLQIQINKSGDSPRNESRPVKVECKDNDNDLPSDPKEIEDLCRNSAAKHLIMFTYNELKTITGNFRLENVLGEGGFGSVYKGSIPRNIREGLEPLQVAVKVHDGLNSNQGHREWLAEVIFLGQLSHPNLVKLIGYCCEDNHRVLVYEYMAGGSVESNLFSKILLPLPWNVRMKIALGAARGLAFLHEAEKPVIYRDFKTSNILLDQEYNAKLSDFGLAKDGPVGDQSHVSTRVMGTYGYAAPEYMKTGHLTTMSDVYSFGVVLLELLTGRWSLDKTRPSKEHNLAEWARHFLTEKRKLLNIVDPRLEGLYPVKGVHKAAMLAYHCLNHNPKARPLMRDVVDTLEPLQVSDRPLNF</sequence>
<dbReference type="Proteomes" id="UP000017836">
    <property type="component" value="Unassembled WGS sequence"/>
</dbReference>
<dbReference type="CDD" id="cd14066">
    <property type="entry name" value="STKc_IRAK"/>
    <property type="match status" value="1"/>
</dbReference>
<evidence type="ECO:0000313" key="16">
    <source>
        <dbReference type="EMBL" id="ERM93536.1"/>
    </source>
</evidence>
<dbReference type="InterPro" id="IPR008271">
    <property type="entry name" value="Ser/Thr_kinase_AS"/>
</dbReference>
<dbReference type="InterPro" id="IPR017441">
    <property type="entry name" value="Protein_kinase_ATP_BS"/>
</dbReference>
<dbReference type="InterPro" id="IPR011009">
    <property type="entry name" value="Kinase-like_dom_sf"/>
</dbReference>
<organism evidence="16 17">
    <name type="scientific">Amborella trichopoda</name>
    <dbReference type="NCBI Taxonomy" id="13333"/>
    <lineage>
        <taxon>Eukaryota</taxon>
        <taxon>Viridiplantae</taxon>
        <taxon>Streptophyta</taxon>
        <taxon>Embryophyta</taxon>
        <taxon>Tracheophyta</taxon>
        <taxon>Spermatophyta</taxon>
        <taxon>Magnoliopsida</taxon>
        <taxon>Amborellales</taxon>
        <taxon>Amborellaceae</taxon>
        <taxon>Amborella</taxon>
    </lineage>
</organism>
<dbReference type="GO" id="GO:0004674">
    <property type="term" value="F:protein serine/threonine kinase activity"/>
    <property type="evidence" value="ECO:0007669"/>
    <property type="project" value="UniProtKB-KW"/>
</dbReference>
<comment type="similarity">
    <text evidence="2">Belongs to the protein kinase superfamily. Ser/Thr protein kinase family.</text>
</comment>
<dbReference type="EC" id="2.7.11.1" evidence="3"/>
<evidence type="ECO:0000256" key="10">
    <source>
        <dbReference type="ARBA" id="ARBA00023136"/>
    </source>
</evidence>
<dbReference type="InterPro" id="IPR050823">
    <property type="entry name" value="Plant_Ser_Thr_Prot_Kinase"/>
</dbReference>
<dbReference type="Gramene" id="ERM93536">
    <property type="protein sequence ID" value="ERM93536"/>
    <property type="gene ID" value="AMTR_s00004p00068890"/>
</dbReference>
<dbReference type="Gene3D" id="3.30.200.20">
    <property type="entry name" value="Phosphorylase Kinase, domain 1"/>
    <property type="match status" value="1"/>
</dbReference>
<dbReference type="GO" id="GO:0005886">
    <property type="term" value="C:plasma membrane"/>
    <property type="evidence" value="ECO:0007669"/>
    <property type="project" value="UniProtKB-SubCell"/>
</dbReference>
<evidence type="ECO:0000259" key="15">
    <source>
        <dbReference type="PROSITE" id="PS50011"/>
    </source>
</evidence>
<evidence type="ECO:0000256" key="13">
    <source>
        <dbReference type="RuleBase" id="RU000304"/>
    </source>
</evidence>
<keyword evidence="5 13" id="KW-0723">Serine/threonine-protein kinase</keyword>
<dbReference type="eggNOG" id="KOG1187">
    <property type="taxonomic scope" value="Eukaryota"/>
</dbReference>
<feature type="binding site" evidence="12">
    <location>
        <position position="119"/>
    </location>
    <ligand>
        <name>ATP</name>
        <dbReference type="ChEBI" id="CHEBI:30616"/>
    </ligand>
</feature>
<dbReference type="STRING" id="13333.W1NDU5"/>
<evidence type="ECO:0000256" key="14">
    <source>
        <dbReference type="SAM" id="MobiDB-lite"/>
    </source>
</evidence>
<dbReference type="PANTHER" id="PTHR45621">
    <property type="entry name" value="OS01G0588500 PROTEIN-RELATED"/>
    <property type="match status" value="1"/>
</dbReference>
<evidence type="ECO:0000256" key="2">
    <source>
        <dbReference type="ARBA" id="ARBA00008684"/>
    </source>
</evidence>
<dbReference type="Pfam" id="PF07714">
    <property type="entry name" value="PK_Tyr_Ser-Thr"/>
    <property type="match status" value="1"/>
</dbReference>
<evidence type="ECO:0000256" key="9">
    <source>
        <dbReference type="ARBA" id="ARBA00022840"/>
    </source>
</evidence>
<dbReference type="AlphaFoldDB" id="W1NDU5"/>
<comment type="function">
    <text evidence="11">May be involved in plant defense signaling.</text>
</comment>
<dbReference type="PROSITE" id="PS50011">
    <property type="entry name" value="PROTEIN_KINASE_DOM"/>
    <property type="match status" value="1"/>
</dbReference>
<evidence type="ECO:0000256" key="11">
    <source>
        <dbReference type="ARBA" id="ARBA00054261"/>
    </source>
</evidence>
<dbReference type="Gene3D" id="1.10.510.10">
    <property type="entry name" value="Transferase(Phosphotransferase) domain 1"/>
    <property type="match status" value="1"/>
</dbReference>
<evidence type="ECO:0000256" key="5">
    <source>
        <dbReference type="ARBA" id="ARBA00022527"/>
    </source>
</evidence>
<evidence type="ECO:0000256" key="8">
    <source>
        <dbReference type="ARBA" id="ARBA00022777"/>
    </source>
</evidence>
<evidence type="ECO:0000256" key="6">
    <source>
        <dbReference type="ARBA" id="ARBA00022679"/>
    </source>
</evidence>
<dbReference type="OMA" id="WEPSIYR"/>